<dbReference type="PANTHER" id="PTHR43758">
    <property type="entry name" value="7,8-DIHYDRO-8-OXOGUANINE TRIPHOSPHATASE"/>
    <property type="match status" value="1"/>
</dbReference>
<gene>
    <name evidence="7" type="ORF">GXN76_01205</name>
</gene>
<dbReference type="AlphaFoldDB" id="A0A7D4C4B6"/>
<evidence type="ECO:0000313" key="8">
    <source>
        <dbReference type="Proteomes" id="UP000503088"/>
    </source>
</evidence>
<comment type="cofactor">
    <cofactor evidence="1">
        <name>Mg(2+)</name>
        <dbReference type="ChEBI" id="CHEBI:18420"/>
    </cofactor>
</comment>
<organism evidence="7 8">
    <name type="scientific">Kroppenstedtia pulmonis</name>
    <dbReference type="NCBI Taxonomy" id="1380685"/>
    <lineage>
        <taxon>Bacteria</taxon>
        <taxon>Bacillati</taxon>
        <taxon>Bacillota</taxon>
        <taxon>Bacilli</taxon>
        <taxon>Bacillales</taxon>
        <taxon>Thermoactinomycetaceae</taxon>
        <taxon>Kroppenstedtia</taxon>
    </lineage>
</organism>
<name>A0A7D4C4B6_9BACL</name>
<dbReference type="Proteomes" id="UP000503088">
    <property type="component" value="Chromosome"/>
</dbReference>
<dbReference type="KEGG" id="kpul:GXN76_01205"/>
<dbReference type="GO" id="GO:0016818">
    <property type="term" value="F:hydrolase activity, acting on acid anhydrides, in phosphorus-containing anhydrides"/>
    <property type="evidence" value="ECO:0007669"/>
    <property type="project" value="TreeGrafter"/>
</dbReference>
<evidence type="ECO:0000256" key="4">
    <source>
        <dbReference type="ARBA" id="ARBA00022801"/>
    </source>
</evidence>
<feature type="domain" description="Nudix hydrolase" evidence="6">
    <location>
        <begin position="1"/>
        <end position="127"/>
    </location>
</feature>
<protein>
    <submittedName>
        <fullName evidence="7">8-oxo-dGTP diphosphatase</fullName>
    </submittedName>
</protein>
<evidence type="ECO:0000256" key="3">
    <source>
        <dbReference type="ARBA" id="ARBA00022723"/>
    </source>
</evidence>
<comment type="similarity">
    <text evidence="2">Belongs to the Nudix hydrolase family.</text>
</comment>
<reference evidence="7 8" key="1">
    <citation type="submission" date="2020-01" db="EMBL/GenBank/DDBJ databases">
        <authorList>
            <person name="Gulvik C.A."/>
            <person name="Batra D.G."/>
        </authorList>
    </citation>
    <scope>NUCLEOTIDE SEQUENCE [LARGE SCALE GENOMIC DNA]</scope>
    <source>
        <strain evidence="7 8">W9323</strain>
    </source>
</reference>
<dbReference type="InterPro" id="IPR020476">
    <property type="entry name" value="Nudix_hydrolase"/>
</dbReference>
<keyword evidence="8" id="KW-1185">Reference proteome</keyword>
<sequence length="149" mass="17383">MLRVANCILTNQNRVLLLKKPRRGWWVAPGGKVESSETVLEAVSREYREETGLVLENPVLSGIFTMCVKRNDVLEKEWMMFTFRAEQFQGEQLERSEEGELCWQPIQSIPQLPTSDMDREIFRQLFSGKSLLIGKLVYTPEEKLLYHTF</sequence>
<evidence type="ECO:0000256" key="5">
    <source>
        <dbReference type="ARBA" id="ARBA00022842"/>
    </source>
</evidence>
<evidence type="ECO:0000259" key="6">
    <source>
        <dbReference type="PROSITE" id="PS51462"/>
    </source>
</evidence>
<dbReference type="GO" id="GO:0046872">
    <property type="term" value="F:metal ion binding"/>
    <property type="evidence" value="ECO:0007669"/>
    <property type="project" value="UniProtKB-KW"/>
</dbReference>
<keyword evidence="3" id="KW-0479">Metal-binding</keyword>
<accession>A0A7D4C4B6</accession>
<dbReference type="PANTHER" id="PTHR43758:SF2">
    <property type="entry name" value="OXIDIZED PURINE NUCLEOSIDE TRIPHOSPHATE HYDROLASE"/>
    <property type="match status" value="1"/>
</dbReference>
<dbReference type="PRINTS" id="PR00502">
    <property type="entry name" value="NUDIXFAMILY"/>
</dbReference>
<dbReference type="RefSeq" id="WP_173219535.1">
    <property type="nucleotide sequence ID" value="NZ_CP048104.1"/>
</dbReference>
<dbReference type="Pfam" id="PF00293">
    <property type="entry name" value="NUDIX"/>
    <property type="match status" value="1"/>
</dbReference>
<evidence type="ECO:0000256" key="2">
    <source>
        <dbReference type="ARBA" id="ARBA00005582"/>
    </source>
</evidence>
<keyword evidence="5" id="KW-0460">Magnesium</keyword>
<dbReference type="InterPro" id="IPR000086">
    <property type="entry name" value="NUDIX_hydrolase_dom"/>
</dbReference>
<dbReference type="CDD" id="cd18875">
    <property type="entry name" value="NUDIX_Hydrolase"/>
    <property type="match status" value="1"/>
</dbReference>
<proteinExistence type="inferred from homology"/>
<dbReference type="InterPro" id="IPR015797">
    <property type="entry name" value="NUDIX_hydrolase-like_dom_sf"/>
</dbReference>
<evidence type="ECO:0000256" key="1">
    <source>
        <dbReference type="ARBA" id="ARBA00001946"/>
    </source>
</evidence>
<dbReference type="GO" id="GO:0005737">
    <property type="term" value="C:cytoplasm"/>
    <property type="evidence" value="ECO:0007669"/>
    <property type="project" value="TreeGrafter"/>
</dbReference>
<dbReference type="Gene3D" id="3.90.79.10">
    <property type="entry name" value="Nucleoside Triphosphate Pyrophosphohydrolase"/>
    <property type="match status" value="1"/>
</dbReference>
<dbReference type="SUPFAM" id="SSF55811">
    <property type="entry name" value="Nudix"/>
    <property type="match status" value="1"/>
</dbReference>
<dbReference type="EMBL" id="CP048104">
    <property type="protein sequence ID" value="QKG83216.1"/>
    <property type="molecule type" value="Genomic_DNA"/>
</dbReference>
<keyword evidence="4" id="KW-0378">Hydrolase</keyword>
<evidence type="ECO:0000313" key="7">
    <source>
        <dbReference type="EMBL" id="QKG83216.1"/>
    </source>
</evidence>
<dbReference type="PROSITE" id="PS51462">
    <property type="entry name" value="NUDIX"/>
    <property type="match status" value="1"/>
</dbReference>